<reference evidence="2 3" key="1">
    <citation type="journal article" date="2011" name="Int. J. Syst. Evol. Microbiol.">
        <title>Allobacillus halotolerans gen. nov., sp. nov. isolated from shrimp paste.</title>
        <authorList>
            <person name="Sheu S.Y."/>
            <person name="Arun A.B."/>
            <person name="Jiang S.R."/>
            <person name="Young C.C."/>
            <person name="Chen W.M."/>
        </authorList>
    </citation>
    <scope>NUCLEOTIDE SEQUENCE [LARGE SCALE GENOMIC DNA]</scope>
    <source>
        <strain evidence="2 3">LMG 24826</strain>
    </source>
</reference>
<name>A0ABS6GL65_9BACI</name>
<feature type="compositionally biased region" description="Basic and acidic residues" evidence="1">
    <location>
        <begin position="51"/>
        <end position="63"/>
    </location>
</feature>
<proteinExistence type="predicted"/>
<keyword evidence="3" id="KW-1185">Reference proteome</keyword>
<protein>
    <submittedName>
        <fullName evidence="2">Uncharacterized protein</fullName>
    </submittedName>
</protein>
<gene>
    <name evidence="2" type="ORF">KQ486_02580</name>
</gene>
<sequence>MSSFMVSKINKKRQQSAVSAYVEGQETEKESKTENTSSSPQNKNTQKKPTKQQEKSNSEKISNEFDIYEELTQKQKPKNVFSGFHLEPQVFEGLEELAKKYEAETGMKKGFKSDLVNNILKIYLERKGVIK</sequence>
<dbReference type="RefSeq" id="WP_216686690.1">
    <property type="nucleotide sequence ID" value="NZ_CAUPKR010000003.1"/>
</dbReference>
<dbReference type="EMBL" id="JAHLZF010000002">
    <property type="protein sequence ID" value="MBU6079894.1"/>
    <property type="molecule type" value="Genomic_DNA"/>
</dbReference>
<evidence type="ECO:0000313" key="2">
    <source>
        <dbReference type="EMBL" id="MBU6079894.1"/>
    </source>
</evidence>
<organism evidence="2 3">
    <name type="scientific">Allobacillus halotolerans</name>
    <dbReference type="NCBI Taxonomy" id="570278"/>
    <lineage>
        <taxon>Bacteria</taxon>
        <taxon>Bacillati</taxon>
        <taxon>Bacillota</taxon>
        <taxon>Bacilli</taxon>
        <taxon>Bacillales</taxon>
        <taxon>Bacillaceae</taxon>
        <taxon>Allobacillus</taxon>
    </lineage>
</organism>
<dbReference type="Proteomes" id="UP000812672">
    <property type="component" value="Unassembled WGS sequence"/>
</dbReference>
<comment type="caution">
    <text evidence="2">The sequence shown here is derived from an EMBL/GenBank/DDBJ whole genome shotgun (WGS) entry which is preliminary data.</text>
</comment>
<feature type="region of interest" description="Disordered" evidence="1">
    <location>
        <begin position="1"/>
        <end position="64"/>
    </location>
</feature>
<evidence type="ECO:0000256" key="1">
    <source>
        <dbReference type="SAM" id="MobiDB-lite"/>
    </source>
</evidence>
<evidence type="ECO:0000313" key="3">
    <source>
        <dbReference type="Proteomes" id="UP000812672"/>
    </source>
</evidence>
<feature type="compositionally biased region" description="Low complexity" evidence="1">
    <location>
        <begin position="34"/>
        <end position="44"/>
    </location>
</feature>
<accession>A0ABS6GL65</accession>